<evidence type="ECO:0000256" key="1">
    <source>
        <dbReference type="SAM" id="MobiDB-lite"/>
    </source>
</evidence>
<feature type="region of interest" description="Disordered" evidence="1">
    <location>
        <begin position="136"/>
        <end position="159"/>
    </location>
</feature>
<evidence type="ECO:0008006" key="4">
    <source>
        <dbReference type="Google" id="ProtNLM"/>
    </source>
</evidence>
<dbReference type="EMBL" id="CAUYUE010000001">
    <property type="protein sequence ID" value="CAK0733037.1"/>
    <property type="molecule type" value="Genomic_DNA"/>
</dbReference>
<evidence type="ECO:0000313" key="2">
    <source>
        <dbReference type="EMBL" id="CAK0733037.1"/>
    </source>
</evidence>
<accession>A0AAV1HPX4</accession>
<dbReference type="Proteomes" id="UP001314263">
    <property type="component" value="Unassembled WGS sequence"/>
</dbReference>
<feature type="region of interest" description="Disordered" evidence="1">
    <location>
        <begin position="35"/>
        <end position="55"/>
    </location>
</feature>
<sequence length="293" mass="32423">MDPEAMSPHELQIEHIKATRTMTLSLHRIESLLAAGGTPEASKRKRQAEPESDLFETEHMTKQIKQALCKHMIHECFMGPSRETTDKALAEAAGKPVLELLKNSPAYASYKQKLADNIRDIRGDINKEVKNGVKLASGSLVAPRDNQDPRVPQQTADDGREAQRLLIGEAYRKSCYGPAGNTQTDEYGRQQFRLATAIAWAPGAPHAQRRDGLPDRSQEEGFMGIGGGDSAHHRGRQSGSREDEVVHCSDAHLGQLPWASDARFTSEYDGRACLSVCVCMCVRMSTRMRKDVL</sequence>
<keyword evidence="3" id="KW-1185">Reference proteome</keyword>
<evidence type="ECO:0000313" key="3">
    <source>
        <dbReference type="Proteomes" id="UP001314263"/>
    </source>
</evidence>
<name>A0AAV1HPX4_9CHLO</name>
<gene>
    <name evidence="2" type="ORF">CVIRNUC_000217</name>
</gene>
<reference evidence="2 3" key="1">
    <citation type="submission" date="2023-10" db="EMBL/GenBank/DDBJ databases">
        <authorList>
            <person name="Maclean D."/>
            <person name="Macfadyen A."/>
        </authorList>
    </citation>
    <scope>NUCLEOTIDE SEQUENCE [LARGE SCALE GENOMIC DNA]</scope>
</reference>
<feature type="compositionally biased region" description="Basic and acidic residues" evidence="1">
    <location>
        <begin position="208"/>
        <end position="219"/>
    </location>
</feature>
<dbReference type="AlphaFoldDB" id="A0AAV1HPX4"/>
<organism evidence="2 3">
    <name type="scientific">Coccomyxa viridis</name>
    <dbReference type="NCBI Taxonomy" id="1274662"/>
    <lineage>
        <taxon>Eukaryota</taxon>
        <taxon>Viridiplantae</taxon>
        <taxon>Chlorophyta</taxon>
        <taxon>core chlorophytes</taxon>
        <taxon>Trebouxiophyceae</taxon>
        <taxon>Trebouxiophyceae incertae sedis</taxon>
        <taxon>Coccomyxaceae</taxon>
        <taxon>Coccomyxa</taxon>
    </lineage>
</organism>
<proteinExistence type="predicted"/>
<comment type="caution">
    <text evidence="2">The sequence shown here is derived from an EMBL/GenBank/DDBJ whole genome shotgun (WGS) entry which is preliminary data.</text>
</comment>
<protein>
    <recommendedName>
        <fullName evidence="4">TFIIS central domain-containing protein</fullName>
    </recommendedName>
</protein>
<feature type="region of interest" description="Disordered" evidence="1">
    <location>
        <begin position="203"/>
        <end position="241"/>
    </location>
</feature>